<protein>
    <submittedName>
        <fullName evidence="1">Uncharacterized protein</fullName>
    </submittedName>
</protein>
<evidence type="ECO:0000313" key="2">
    <source>
        <dbReference type="Proteomes" id="UP000798662"/>
    </source>
</evidence>
<evidence type="ECO:0000313" key="1">
    <source>
        <dbReference type="EMBL" id="KAK1868293.1"/>
    </source>
</evidence>
<keyword evidence="2" id="KW-1185">Reference proteome</keyword>
<reference evidence="1" key="1">
    <citation type="submission" date="2019-11" db="EMBL/GenBank/DDBJ databases">
        <title>Nori genome reveals adaptations in red seaweeds to the harsh intertidal environment.</title>
        <authorList>
            <person name="Wang D."/>
            <person name="Mao Y."/>
        </authorList>
    </citation>
    <scope>NUCLEOTIDE SEQUENCE</scope>
    <source>
        <tissue evidence="1">Gametophyte</tissue>
    </source>
</reference>
<dbReference type="Proteomes" id="UP000798662">
    <property type="component" value="Chromosome 3"/>
</dbReference>
<accession>A0ACC3CEP3</accession>
<comment type="caution">
    <text evidence="1">The sequence shown here is derived from an EMBL/GenBank/DDBJ whole genome shotgun (WGS) entry which is preliminary data.</text>
</comment>
<organism evidence="1 2">
    <name type="scientific">Pyropia yezoensis</name>
    <name type="common">Susabi-nori</name>
    <name type="synonym">Porphyra yezoensis</name>
    <dbReference type="NCBI Taxonomy" id="2788"/>
    <lineage>
        <taxon>Eukaryota</taxon>
        <taxon>Rhodophyta</taxon>
        <taxon>Bangiophyceae</taxon>
        <taxon>Bangiales</taxon>
        <taxon>Bangiaceae</taxon>
        <taxon>Pyropia</taxon>
    </lineage>
</organism>
<sequence>MICIKFYDGEHPTLSELELLADGSGGGAAAPLTPADMGITKLYAAQARALVRALAASPSTAGTEVATVDGFQGREKALILFSTVRSGAAARVGFEADARPANMALTRVQCGVVVVGDAQTLQGCSLWADRLGWVGVWGRVVKGDVLGGVLDGVGDGPHGRDAAERVSDVVESTRRGGAADESDGPRLRGDDACDD</sequence>
<name>A0ACC3CEP3_PYRYE</name>
<proteinExistence type="predicted"/>
<dbReference type="EMBL" id="CM020620">
    <property type="protein sequence ID" value="KAK1868293.1"/>
    <property type="molecule type" value="Genomic_DNA"/>
</dbReference>
<gene>
    <name evidence="1" type="ORF">I4F81_010782</name>
</gene>